<name>A0ABR9XLH8_9SPHI</name>
<sequence>MLQHHDWDGLLLMAGGNIIFLIIQLLVISAWLSFRHQQWINITNGWLGLGDVLFLAALTCCFSISNYILFYVGSLITVLTIWTFGQQLRINKKRHIPLAGLQALLLIGVLIFCWFHEDIDLTSNNWLLKISR</sequence>
<feature type="transmembrane region" description="Helical" evidence="1">
    <location>
        <begin position="96"/>
        <end position="117"/>
    </location>
</feature>
<organism evidence="2 3">
    <name type="scientific">Mucilaginibacter boryungensis</name>
    <dbReference type="NCBI Taxonomy" id="768480"/>
    <lineage>
        <taxon>Bacteria</taxon>
        <taxon>Pseudomonadati</taxon>
        <taxon>Bacteroidota</taxon>
        <taxon>Sphingobacteriia</taxon>
        <taxon>Sphingobacteriales</taxon>
        <taxon>Sphingobacteriaceae</taxon>
        <taxon>Mucilaginibacter</taxon>
    </lineage>
</organism>
<evidence type="ECO:0000313" key="2">
    <source>
        <dbReference type="EMBL" id="MBE9668243.1"/>
    </source>
</evidence>
<dbReference type="Proteomes" id="UP000632774">
    <property type="component" value="Unassembled WGS sequence"/>
</dbReference>
<evidence type="ECO:0008006" key="4">
    <source>
        <dbReference type="Google" id="ProtNLM"/>
    </source>
</evidence>
<keyword evidence="1" id="KW-0472">Membrane</keyword>
<proteinExistence type="predicted"/>
<evidence type="ECO:0000256" key="1">
    <source>
        <dbReference type="SAM" id="Phobius"/>
    </source>
</evidence>
<evidence type="ECO:0000313" key="3">
    <source>
        <dbReference type="Proteomes" id="UP000632774"/>
    </source>
</evidence>
<keyword evidence="3" id="KW-1185">Reference proteome</keyword>
<protein>
    <recommendedName>
        <fullName evidence="4">Prepilin peptidase CpaA</fullName>
    </recommendedName>
</protein>
<reference evidence="2 3" key="1">
    <citation type="submission" date="2020-10" db="EMBL/GenBank/DDBJ databases">
        <title>Mucilaginibacter mali sp. nov., isolated from rhizosphere soil of apple orchard.</title>
        <authorList>
            <person name="Lee J.-S."/>
            <person name="Kim H.S."/>
            <person name="Kim J.-S."/>
        </authorList>
    </citation>
    <scope>NUCLEOTIDE SEQUENCE [LARGE SCALE GENOMIC DNA]</scope>
    <source>
        <strain evidence="2 3">KCTC 23157</strain>
    </source>
</reference>
<feature type="transmembrane region" description="Helical" evidence="1">
    <location>
        <begin position="52"/>
        <end position="84"/>
    </location>
</feature>
<dbReference type="RefSeq" id="WP_194107658.1">
    <property type="nucleotide sequence ID" value="NZ_JADFFM010000002.1"/>
</dbReference>
<feature type="transmembrane region" description="Helical" evidence="1">
    <location>
        <begin position="12"/>
        <end position="32"/>
    </location>
</feature>
<dbReference type="EMBL" id="JADFFM010000002">
    <property type="protein sequence ID" value="MBE9668243.1"/>
    <property type="molecule type" value="Genomic_DNA"/>
</dbReference>
<comment type="caution">
    <text evidence="2">The sequence shown here is derived from an EMBL/GenBank/DDBJ whole genome shotgun (WGS) entry which is preliminary data.</text>
</comment>
<keyword evidence="1" id="KW-1133">Transmembrane helix</keyword>
<gene>
    <name evidence="2" type="ORF">IRJ18_17870</name>
</gene>
<accession>A0ABR9XLH8</accession>
<keyword evidence="1" id="KW-0812">Transmembrane</keyword>